<proteinExistence type="predicted"/>
<evidence type="ECO:0000313" key="2">
    <source>
        <dbReference type="EMBL" id="GAA4695829.1"/>
    </source>
</evidence>
<evidence type="ECO:0000256" key="1">
    <source>
        <dbReference type="SAM" id="MobiDB-lite"/>
    </source>
</evidence>
<keyword evidence="3" id="KW-1185">Reference proteome</keyword>
<accession>A0ABP8WVR8</accession>
<evidence type="ECO:0000313" key="3">
    <source>
        <dbReference type="Proteomes" id="UP001500843"/>
    </source>
</evidence>
<comment type="caution">
    <text evidence="2">The sequence shown here is derived from an EMBL/GenBank/DDBJ whole genome shotgun (WGS) entry which is preliminary data.</text>
</comment>
<dbReference type="Gene3D" id="3.30.70.2330">
    <property type="match status" value="1"/>
</dbReference>
<feature type="region of interest" description="Disordered" evidence="1">
    <location>
        <begin position="107"/>
        <end position="142"/>
    </location>
</feature>
<name>A0ABP8WVR8_9MICO</name>
<sequence length="421" mass="45199">MRATGYGADLELTQDALMIHAGKMAATIQRAPTITIPLADVVRVEWKDARMLVNGHARVFVSDGVDLSTYGPQPNAINPQSLVVHWRRKDRAAFAALRAQVDALLAGQPSRREPTGRVPIGAGQSDADQLEPTSPKVRGAAGVADQEKALRDVVAKAKRGKLRMTAFELWDGSSSSVEVVGEAYHRRELAALYKAGGRRTSEGFRTEAVLVPEVGNAHDANAVRIDVEGHTVGFLAREDAVRYRPLLARLALEGRGAVTRARVWATNDDGTWRGRVTLDLGDPDSILPANAHPGEPAAELPEGRTIQVTGEQEHLDVLGPMVVAGRTTALWCTLHALTIKLPRSEKRVAEVRVDGQPVGTLTPATSAGLLTVVDRAEALGRTVTAHGFLSGKSLTVSMALSIARTADLTEEWISEHLEPTP</sequence>
<protein>
    <recommendedName>
        <fullName evidence="4">HIRAN domain-containing protein</fullName>
    </recommendedName>
</protein>
<dbReference type="EMBL" id="BAABHM010000007">
    <property type="protein sequence ID" value="GAA4695829.1"/>
    <property type="molecule type" value="Genomic_DNA"/>
</dbReference>
<organism evidence="2 3">
    <name type="scientific">Promicromonospora umidemergens</name>
    <dbReference type="NCBI Taxonomy" id="629679"/>
    <lineage>
        <taxon>Bacteria</taxon>
        <taxon>Bacillati</taxon>
        <taxon>Actinomycetota</taxon>
        <taxon>Actinomycetes</taxon>
        <taxon>Micrococcales</taxon>
        <taxon>Promicromonosporaceae</taxon>
        <taxon>Promicromonospora</taxon>
    </lineage>
</organism>
<gene>
    <name evidence="2" type="ORF">GCM10023198_14770</name>
</gene>
<dbReference type="Proteomes" id="UP001500843">
    <property type="component" value="Unassembled WGS sequence"/>
</dbReference>
<reference evidence="3" key="1">
    <citation type="journal article" date="2019" name="Int. J. Syst. Evol. Microbiol.">
        <title>The Global Catalogue of Microorganisms (GCM) 10K type strain sequencing project: providing services to taxonomists for standard genome sequencing and annotation.</title>
        <authorList>
            <consortium name="The Broad Institute Genomics Platform"/>
            <consortium name="The Broad Institute Genome Sequencing Center for Infectious Disease"/>
            <person name="Wu L."/>
            <person name="Ma J."/>
        </authorList>
    </citation>
    <scope>NUCLEOTIDE SEQUENCE [LARGE SCALE GENOMIC DNA]</scope>
    <source>
        <strain evidence="3">JCM 17975</strain>
    </source>
</reference>
<evidence type="ECO:0008006" key="4">
    <source>
        <dbReference type="Google" id="ProtNLM"/>
    </source>
</evidence>